<dbReference type="AlphaFoldDB" id="A0A4E0RE84"/>
<evidence type="ECO:0000313" key="2">
    <source>
        <dbReference type="EMBL" id="THD27149.1"/>
    </source>
</evidence>
<feature type="compositionally biased region" description="Polar residues" evidence="1">
    <location>
        <begin position="611"/>
        <end position="631"/>
    </location>
</feature>
<feature type="region of interest" description="Disordered" evidence="1">
    <location>
        <begin position="571"/>
        <end position="634"/>
    </location>
</feature>
<protein>
    <submittedName>
        <fullName evidence="2">Uncharacterized protein</fullName>
    </submittedName>
</protein>
<organism evidence="2 3">
    <name type="scientific">Fasciola hepatica</name>
    <name type="common">Liver fluke</name>
    <dbReference type="NCBI Taxonomy" id="6192"/>
    <lineage>
        <taxon>Eukaryota</taxon>
        <taxon>Metazoa</taxon>
        <taxon>Spiralia</taxon>
        <taxon>Lophotrochozoa</taxon>
        <taxon>Platyhelminthes</taxon>
        <taxon>Trematoda</taxon>
        <taxon>Digenea</taxon>
        <taxon>Plagiorchiida</taxon>
        <taxon>Echinostomata</taxon>
        <taxon>Echinostomatoidea</taxon>
        <taxon>Fasciolidae</taxon>
        <taxon>Fasciola</taxon>
    </lineage>
</organism>
<proteinExistence type="predicted"/>
<comment type="caution">
    <text evidence="2">The sequence shown here is derived from an EMBL/GenBank/DDBJ whole genome shotgun (WGS) entry which is preliminary data.</text>
</comment>
<accession>A0A4E0RE84</accession>
<evidence type="ECO:0000256" key="1">
    <source>
        <dbReference type="SAM" id="MobiDB-lite"/>
    </source>
</evidence>
<reference evidence="2" key="1">
    <citation type="submission" date="2019-03" db="EMBL/GenBank/DDBJ databases">
        <title>Improved annotation for the trematode Fasciola hepatica.</title>
        <authorList>
            <person name="Choi Y.-J."/>
            <person name="Martin J."/>
            <person name="Mitreva M."/>
        </authorList>
    </citation>
    <scope>NUCLEOTIDE SEQUENCE [LARGE SCALE GENOMIC DNA]</scope>
</reference>
<name>A0A4E0RE84_FASHE</name>
<sequence>MESYTTENVNQGARTNKFDVRCRTNLTDYLGEHQAQVFYAHLLIDQIVTPTGSEPPIRIRIGQSIPMDLTNRRIESGEISAPEPCLVLAMPVYFFKRESNSRSGHVSAIEERNDVSYTISADMPSSGDSSPKRVSNNREKSDRNLISLVTLIIYFPVSVMNSANSLCVVGDQQKHVHLAPHPHEFVAYPSTITLPVEELGGRIVRGFQHAQTLTTSAMELPETLLMHKLQRSDESQQSTELGRCSGTQLTHLVDTESHKLEKHFDTKHPTFVVISRDVYNRLQTLRRIQMDGVSLDQLQRPRNTVSRPWYSKVICTTPLSSTSPPVSNESDNRNPSGPISFLNWSGLRVATNLETTNGSSLSARQYSAGGYYVVFVRRQSFDCGAAIDSELISTQYPSAKFRRTRVRGTLHCGIKLKRRLTNTNGLDGIQNMMTINSRLIPPNLVKQMSGEDGLSWCIVSPIQRQEPTGWYTAFHSHSVDESRCPATELHSSIAARVKRTPNSMGQDGTETGNSIDCTIRTSSSKLDEIVVDNLVDDVLMRPRNRVPPRRFDLTDPDLEIALKRSLIEQTPIRKRRSESDVCESPNHISNRPDHVPVKQSKKLGNVERSKQSAGTPYQSTFRNQSDQSTSRTSEHGYSMVEQNMLNSQMADSDEKSVLSTKARIEDSKCEIISELSKSDKICLPPNRQGNDQLSCVVVNRSKFIPKLKLAKRSNGKFKILHLSRKRNCPLRSNCKLQKTPTRSVMNLITSRKTGSTAKNTGVHSVSVVSSNRSDCESLTGSNTFKALGPLNLSTHRRFLESNECLTMKSASTDLPPKLLPAHDLNDRSAVSGLRDPPGEVPFQGMDQLLSDDIVEHAIPLTMWTKLKNPLPAPELYAEALPEMNIPTFQTTVVSTSNLPPPVLTISTSLFGQPPPLPYAERRFISQSQTDRSVMRSRPTNDTALVFGQLQSDDSMPNAVAKHPTQNVTNSVSDRYAVLTEVKPSIESTVLCGTPGGIFSPTPLNPFVQTISTPMPGLSVPVKPPVPYTIPQVTTPVMCPNVIPNWPLIRGPCEPNLENYMSLSNSWNTIPVPVHGAPGVGKSDGINTVFFVQPHVPPQSVYGCNITGSGWIQTHDVNSPWPTVQPLPSVQFIT</sequence>
<dbReference type="Proteomes" id="UP000230066">
    <property type="component" value="Unassembled WGS sequence"/>
</dbReference>
<dbReference type="EMBL" id="JXXN02000513">
    <property type="protein sequence ID" value="THD27149.1"/>
    <property type="molecule type" value="Genomic_DNA"/>
</dbReference>
<gene>
    <name evidence="2" type="ORF">D915_002082</name>
</gene>
<keyword evidence="3" id="KW-1185">Reference proteome</keyword>
<feature type="region of interest" description="Disordered" evidence="1">
    <location>
        <begin position="117"/>
        <end position="138"/>
    </location>
</feature>
<evidence type="ECO:0000313" key="3">
    <source>
        <dbReference type="Proteomes" id="UP000230066"/>
    </source>
</evidence>